<accession>A0A485LF47</accession>
<evidence type="ECO:0000313" key="3">
    <source>
        <dbReference type="Proteomes" id="UP000332933"/>
    </source>
</evidence>
<evidence type="ECO:0000313" key="1">
    <source>
        <dbReference type="EMBL" id="KAF0687860.1"/>
    </source>
</evidence>
<dbReference type="AlphaFoldDB" id="A0A485LF47"/>
<protein>
    <submittedName>
        <fullName evidence="2">Aste57867_20447 protein</fullName>
    </submittedName>
</protein>
<dbReference type="Proteomes" id="UP000332933">
    <property type="component" value="Unassembled WGS sequence"/>
</dbReference>
<reference evidence="2 3" key="1">
    <citation type="submission" date="2019-03" db="EMBL/GenBank/DDBJ databases">
        <authorList>
            <person name="Gaulin E."/>
            <person name="Dumas B."/>
        </authorList>
    </citation>
    <scope>NUCLEOTIDE SEQUENCE [LARGE SCALE GENOMIC DNA]</scope>
    <source>
        <strain evidence="2">CBS 568.67</strain>
    </source>
</reference>
<proteinExistence type="predicted"/>
<keyword evidence="3" id="KW-1185">Reference proteome</keyword>
<sequence>MAFRRETPLTALADLQKDWEKGVAQGTGRLTQIANANQKVTHADGESWGALTDAGTLHLTLRHKLEREAHQSWKHLSTVLNQLVTLIAFMPKMRAFCCHDVVGDSSTLDLQYNGCPTLSRREYGCDCLDVCPISRDLSTTETTFQSIIRMYEQELMAKAMILHAILDCHDHDTAVVYIASWQMQPYLDKTKQAELLALLAPPVKRQSTQKLVK</sequence>
<organism evidence="2 3">
    <name type="scientific">Aphanomyces stellatus</name>
    <dbReference type="NCBI Taxonomy" id="120398"/>
    <lineage>
        <taxon>Eukaryota</taxon>
        <taxon>Sar</taxon>
        <taxon>Stramenopiles</taxon>
        <taxon>Oomycota</taxon>
        <taxon>Saprolegniomycetes</taxon>
        <taxon>Saprolegniales</taxon>
        <taxon>Verrucalvaceae</taxon>
        <taxon>Aphanomyces</taxon>
    </lineage>
</organism>
<dbReference type="EMBL" id="VJMH01006817">
    <property type="protein sequence ID" value="KAF0687860.1"/>
    <property type="molecule type" value="Genomic_DNA"/>
</dbReference>
<gene>
    <name evidence="2" type="primary">Aste57867_20447</name>
    <name evidence="1" type="ORF">As57867_020381</name>
    <name evidence="2" type="ORF">ASTE57867_20447</name>
</gene>
<reference evidence="1" key="2">
    <citation type="submission" date="2019-06" db="EMBL/GenBank/DDBJ databases">
        <title>Genomics analysis of Aphanomyces spp. identifies a new class of oomycete effector associated with host adaptation.</title>
        <authorList>
            <person name="Gaulin E."/>
        </authorList>
    </citation>
    <scope>NUCLEOTIDE SEQUENCE</scope>
    <source>
        <strain evidence="1">CBS 578.67</strain>
    </source>
</reference>
<name>A0A485LF47_9STRA</name>
<dbReference type="OrthoDB" id="17066at2759"/>
<evidence type="ECO:0000313" key="2">
    <source>
        <dbReference type="EMBL" id="VFT97133.1"/>
    </source>
</evidence>
<dbReference type="EMBL" id="CAADRA010006840">
    <property type="protein sequence ID" value="VFT97133.1"/>
    <property type="molecule type" value="Genomic_DNA"/>
</dbReference>